<evidence type="ECO:0000313" key="9">
    <source>
        <dbReference type="Proteomes" id="UP000184267"/>
    </source>
</evidence>
<dbReference type="GO" id="GO:0004022">
    <property type="term" value="F:alcohol dehydrogenase (NAD+) activity"/>
    <property type="evidence" value="ECO:0007669"/>
    <property type="project" value="TreeGrafter"/>
</dbReference>
<evidence type="ECO:0000313" key="8">
    <source>
        <dbReference type="EMBL" id="OJT15084.1"/>
    </source>
</evidence>
<dbReference type="PANTHER" id="PTHR42940">
    <property type="entry name" value="ALCOHOL DEHYDROGENASE 1-RELATED"/>
    <property type="match status" value="1"/>
</dbReference>
<evidence type="ECO:0000256" key="1">
    <source>
        <dbReference type="ARBA" id="ARBA00001947"/>
    </source>
</evidence>
<feature type="domain" description="Enoyl reductase (ER)" evidence="7">
    <location>
        <begin position="16"/>
        <end position="339"/>
    </location>
</feature>
<comment type="cofactor">
    <cofactor evidence="1 6">
        <name>Zn(2+)</name>
        <dbReference type="ChEBI" id="CHEBI:29105"/>
    </cofactor>
</comment>
<dbReference type="AlphaFoldDB" id="A0A1M2W5E0"/>
<dbReference type="InterPro" id="IPR013149">
    <property type="entry name" value="ADH-like_C"/>
</dbReference>
<dbReference type="GO" id="GO:0005737">
    <property type="term" value="C:cytoplasm"/>
    <property type="evidence" value="ECO:0007669"/>
    <property type="project" value="TreeGrafter"/>
</dbReference>
<evidence type="ECO:0000256" key="6">
    <source>
        <dbReference type="RuleBase" id="RU361277"/>
    </source>
</evidence>
<dbReference type="SUPFAM" id="SSF50129">
    <property type="entry name" value="GroES-like"/>
    <property type="match status" value="1"/>
</dbReference>
<dbReference type="Proteomes" id="UP000184267">
    <property type="component" value="Unassembled WGS sequence"/>
</dbReference>
<dbReference type="Pfam" id="PF08240">
    <property type="entry name" value="ADH_N"/>
    <property type="match status" value="1"/>
</dbReference>
<evidence type="ECO:0000256" key="5">
    <source>
        <dbReference type="ARBA" id="ARBA00023002"/>
    </source>
</evidence>
<evidence type="ECO:0000256" key="2">
    <source>
        <dbReference type="ARBA" id="ARBA00008072"/>
    </source>
</evidence>
<dbReference type="InterPro" id="IPR036291">
    <property type="entry name" value="NAD(P)-bd_dom_sf"/>
</dbReference>
<keyword evidence="9" id="KW-1185">Reference proteome</keyword>
<protein>
    <submittedName>
        <fullName evidence="8">Alcohol dehydrogenase</fullName>
    </submittedName>
</protein>
<dbReference type="InterPro" id="IPR002328">
    <property type="entry name" value="ADH_Zn_CS"/>
</dbReference>
<dbReference type="SMART" id="SM00829">
    <property type="entry name" value="PKS_ER"/>
    <property type="match status" value="1"/>
</dbReference>
<organism evidence="8 9">
    <name type="scientific">Trametes pubescens</name>
    <name type="common">White-rot fungus</name>
    <dbReference type="NCBI Taxonomy" id="154538"/>
    <lineage>
        <taxon>Eukaryota</taxon>
        <taxon>Fungi</taxon>
        <taxon>Dikarya</taxon>
        <taxon>Basidiomycota</taxon>
        <taxon>Agaricomycotina</taxon>
        <taxon>Agaricomycetes</taxon>
        <taxon>Polyporales</taxon>
        <taxon>Polyporaceae</taxon>
        <taxon>Trametes</taxon>
    </lineage>
</organism>
<dbReference type="Gene3D" id="3.40.50.720">
    <property type="entry name" value="NAD(P)-binding Rossmann-like Domain"/>
    <property type="match status" value="1"/>
</dbReference>
<dbReference type="OrthoDB" id="1560166at2759"/>
<accession>A0A1M2W5E0</accession>
<evidence type="ECO:0000256" key="3">
    <source>
        <dbReference type="ARBA" id="ARBA00022723"/>
    </source>
</evidence>
<dbReference type="InterPro" id="IPR011032">
    <property type="entry name" value="GroES-like_sf"/>
</dbReference>
<evidence type="ECO:0000256" key="4">
    <source>
        <dbReference type="ARBA" id="ARBA00022833"/>
    </source>
</evidence>
<keyword evidence="3 6" id="KW-0479">Metal-binding</keyword>
<gene>
    <name evidence="8" type="ORF">TRAPUB_8341</name>
</gene>
<dbReference type="OMA" id="VQVVGYH"/>
<dbReference type="CDD" id="cd08254">
    <property type="entry name" value="hydroxyacyl_CoA_DH"/>
    <property type="match status" value="1"/>
</dbReference>
<dbReference type="PANTHER" id="PTHR42940:SF8">
    <property type="entry name" value="VACUOLAR PROTEIN SORTING-ASSOCIATED PROTEIN 11"/>
    <property type="match status" value="1"/>
</dbReference>
<dbReference type="InterPro" id="IPR013154">
    <property type="entry name" value="ADH-like_N"/>
</dbReference>
<dbReference type="Pfam" id="PF00107">
    <property type="entry name" value="ADH_zinc_N"/>
    <property type="match status" value="1"/>
</dbReference>
<evidence type="ECO:0000259" key="7">
    <source>
        <dbReference type="SMART" id="SM00829"/>
    </source>
</evidence>
<dbReference type="InterPro" id="IPR020843">
    <property type="entry name" value="ER"/>
</dbReference>
<sequence>MSTIPTTMRAAVYRPGNLNLILENDFPVPQPTAGQVLLKVAACGTCHSDVFMLSNTLIENRTYIMGHETAGTAVKLGDNVTGITLGGLYVVHAILPCATGLPPILNSDGIGLNGGYAEYAVVDQRQLVPVPAGLAPEIAALASDSLITAYNAVHNVAGLRPGTTQRVLIYGIGGLGHQALQIAKSYGARVFAVDYKQEARDLALELGADRALTLAEIASETAAGTLSVDIVVDFVANEQSFGFGKAVLKGDALNFTAPPGKLVLVGVSTDNLPLNTAEVLVSNTQILAALYGSIDDLKASLDLLSQGVVKPVVNTAPLEDVVQVLNELRASAVTGRTVLLPTLPPPAEK</sequence>
<keyword evidence="4 6" id="KW-0862">Zinc</keyword>
<name>A0A1M2W5E0_TRAPU</name>
<dbReference type="SUPFAM" id="SSF51735">
    <property type="entry name" value="NAD(P)-binding Rossmann-fold domains"/>
    <property type="match status" value="1"/>
</dbReference>
<dbReference type="EMBL" id="MNAD01000199">
    <property type="protein sequence ID" value="OJT15084.1"/>
    <property type="molecule type" value="Genomic_DNA"/>
</dbReference>
<reference evidence="8 9" key="1">
    <citation type="submission" date="2016-10" db="EMBL/GenBank/DDBJ databases">
        <title>Genome sequence of the basidiomycete white-rot fungus Trametes pubescens.</title>
        <authorList>
            <person name="Makela M.R."/>
            <person name="Granchi Z."/>
            <person name="Peng M."/>
            <person name="De Vries R.P."/>
            <person name="Grigoriev I."/>
            <person name="Riley R."/>
            <person name="Hilden K."/>
        </authorList>
    </citation>
    <scope>NUCLEOTIDE SEQUENCE [LARGE SCALE GENOMIC DNA]</scope>
    <source>
        <strain evidence="8 9">FBCC735</strain>
    </source>
</reference>
<dbReference type="GO" id="GO:0008270">
    <property type="term" value="F:zinc ion binding"/>
    <property type="evidence" value="ECO:0007669"/>
    <property type="project" value="InterPro"/>
</dbReference>
<dbReference type="STRING" id="154538.A0A1M2W5E0"/>
<comment type="caution">
    <text evidence="8">The sequence shown here is derived from an EMBL/GenBank/DDBJ whole genome shotgun (WGS) entry which is preliminary data.</text>
</comment>
<keyword evidence="5" id="KW-0560">Oxidoreductase</keyword>
<proteinExistence type="inferred from homology"/>
<comment type="similarity">
    <text evidence="2 6">Belongs to the zinc-containing alcohol dehydrogenase family.</text>
</comment>
<dbReference type="PROSITE" id="PS00059">
    <property type="entry name" value="ADH_ZINC"/>
    <property type="match status" value="1"/>
</dbReference>
<dbReference type="Gene3D" id="3.90.180.10">
    <property type="entry name" value="Medium-chain alcohol dehydrogenases, catalytic domain"/>
    <property type="match status" value="1"/>
</dbReference>